<dbReference type="EMBL" id="UAWL01000006">
    <property type="protein sequence ID" value="SQB98434.1"/>
    <property type="molecule type" value="Genomic_DNA"/>
</dbReference>
<organism evidence="1 2">
    <name type="scientific">Helicobacter fennelliae</name>
    <dbReference type="NCBI Taxonomy" id="215"/>
    <lineage>
        <taxon>Bacteria</taxon>
        <taxon>Pseudomonadati</taxon>
        <taxon>Campylobacterota</taxon>
        <taxon>Epsilonproteobacteria</taxon>
        <taxon>Campylobacterales</taxon>
        <taxon>Helicobacteraceae</taxon>
        <taxon>Helicobacter</taxon>
    </lineage>
</organism>
<proteinExistence type="predicted"/>
<evidence type="ECO:0008006" key="3">
    <source>
        <dbReference type="Google" id="ProtNLM"/>
    </source>
</evidence>
<evidence type="ECO:0000313" key="2">
    <source>
        <dbReference type="Proteomes" id="UP000250166"/>
    </source>
</evidence>
<evidence type="ECO:0000313" key="1">
    <source>
        <dbReference type="EMBL" id="SQB98434.1"/>
    </source>
</evidence>
<protein>
    <recommendedName>
        <fullName evidence="3">Beta-lactamase</fullName>
    </recommendedName>
</protein>
<reference evidence="1 2" key="1">
    <citation type="submission" date="2018-06" db="EMBL/GenBank/DDBJ databases">
        <authorList>
            <consortium name="Pathogen Informatics"/>
            <person name="Doyle S."/>
        </authorList>
    </citation>
    <scope>NUCLEOTIDE SEQUENCE [LARGE SCALE GENOMIC DNA]</scope>
    <source>
        <strain evidence="1 2">NCTC13102</strain>
    </source>
</reference>
<sequence>MKSTLKIFKTLKHIAIVLCLVAFGYSTLGAKSLKDILSKNKKAEFNMEISTQQCNNGDGISCLKVAQHLIINDYMSDYTQARIYYQKSCQLGIKVGCNELMKLNGTPAQVYYGFWHNLNQNAQNTTHAKIAQKGDYDEDDEDWKYENDNGVLGQWLQ</sequence>
<dbReference type="Proteomes" id="UP000250166">
    <property type="component" value="Unassembled WGS sequence"/>
</dbReference>
<name>A0A2X3BF67_9HELI</name>
<dbReference type="AlphaFoldDB" id="A0A2X3BF67"/>
<gene>
    <name evidence="1" type="ORF">NCTC13102_00892</name>
</gene>
<accession>A0A2X3BF67</accession>
<dbReference type="RefSeq" id="WP_023948810.1">
    <property type="nucleotide sequence ID" value="NZ_JAERIV010000010.1"/>
</dbReference>